<reference evidence="3" key="1">
    <citation type="submission" date="2015-07" db="EMBL/GenBank/DDBJ databases">
        <authorList>
            <person name="Teixeira M.M."/>
            <person name="Souza R.C."/>
            <person name="Almeida L.G."/>
            <person name="Vicente V.A."/>
            <person name="de Hoog S."/>
            <person name="Bocca A.L."/>
            <person name="de Almeida S.R."/>
            <person name="Vasconcelos A.T."/>
            <person name="Felipe M.S."/>
        </authorList>
    </citation>
    <scope>NUCLEOTIDE SEQUENCE [LARGE SCALE GENOMIC DNA]</scope>
    <source>
        <strain evidence="3">KSF</strain>
    </source>
</reference>
<keyword evidence="3" id="KW-1185">Reference proteome</keyword>
<organism evidence="2 3">
    <name type="scientific">Cladophialophora carrionii</name>
    <dbReference type="NCBI Taxonomy" id="86049"/>
    <lineage>
        <taxon>Eukaryota</taxon>
        <taxon>Fungi</taxon>
        <taxon>Dikarya</taxon>
        <taxon>Ascomycota</taxon>
        <taxon>Pezizomycotina</taxon>
        <taxon>Eurotiomycetes</taxon>
        <taxon>Chaetothyriomycetidae</taxon>
        <taxon>Chaetothyriales</taxon>
        <taxon>Herpotrichiellaceae</taxon>
        <taxon>Cladophialophora</taxon>
    </lineage>
</organism>
<dbReference type="AlphaFoldDB" id="A0A1C1C695"/>
<dbReference type="EMBL" id="LGRB01000022">
    <property type="protein sequence ID" value="OCT43986.1"/>
    <property type="molecule type" value="Genomic_DNA"/>
</dbReference>
<feature type="region of interest" description="Disordered" evidence="1">
    <location>
        <begin position="32"/>
        <end position="78"/>
    </location>
</feature>
<dbReference type="STRING" id="86049.A0A1C1C695"/>
<dbReference type="VEuPathDB" id="FungiDB:G647_02059"/>
<gene>
    <name evidence="2" type="ORF">CLCR_00149</name>
</gene>
<comment type="caution">
    <text evidence="2">The sequence shown here is derived from an EMBL/GenBank/DDBJ whole genome shotgun (WGS) entry which is preliminary data.</text>
</comment>
<accession>A0A1C1C695</accession>
<evidence type="ECO:0000256" key="1">
    <source>
        <dbReference type="SAM" id="MobiDB-lite"/>
    </source>
</evidence>
<feature type="compositionally biased region" description="Polar residues" evidence="1">
    <location>
        <begin position="32"/>
        <end position="60"/>
    </location>
</feature>
<dbReference type="Proteomes" id="UP000094526">
    <property type="component" value="Unassembled WGS sequence"/>
</dbReference>
<proteinExistence type="predicted"/>
<dbReference type="VEuPathDB" id="FungiDB:CLCR_00149"/>
<evidence type="ECO:0000313" key="2">
    <source>
        <dbReference type="EMBL" id="OCT43986.1"/>
    </source>
</evidence>
<sequence length="91" mass="9682">MAGFERQAAARELLGGEYAYDISVRDNTENSADSIFQTSPGVSGTATPVPGAQQTIQSNPMGAPSPRQIPTSTSPQYEVEELEDDLITALH</sequence>
<protein>
    <submittedName>
        <fullName evidence="2">Uncharacterized protein</fullName>
    </submittedName>
</protein>
<name>A0A1C1C695_9EURO</name>
<evidence type="ECO:0000313" key="3">
    <source>
        <dbReference type="Proteomes" id="UP000094526"/>
    </source>
</evidence>